<evidence type="ECO:0000256" key="3">
    <source>
        <dbReference type="ARBA" id="ARBA00022884"/>
    </source>
</evidence>
<accession>A0A3G9K5Q8</accession>
<dbReference type="InterPro" id="IPR020103">
    <property type="entry name" value="PsdUridine_synth_cat_dom_sf"/>
</dbReference>
<dbReference type="InterPro" id="IPR002942">
    <property type="entry name" value="S4_RNA-bd"/>
</dbReference>
<dbReference type="PROSITE" id="PS01149">
    <property type="entry name" value="PSI_RSU"/>
    <property type="match status" value="1"/>
</dbReference>
<dbReference type="InterPro" id="IPR018496">
    <property type="entry name" value="PsdUridine_synth_RsuA/RluB_CS"/>
</dbReference>
<feature type="domain" description="RNA-binding S4" evidence="7">
    <location>
        <begin position="14"/>
        <end position="74"/>
    </location>
</feature>
<dbReference type="FunFam" id="3.10.290.10:FF:000003">
    <property type="entry name" value="Pseudouridine synthase"/>
    <property type="match status" value="1"/>
</dbReference>
<dbReference type="Gene3D" id="3.30.2350.10">
    <property type="entry name" value="Pseudouridine synthase"/>
    <property type="match status" value="1"/>
</dbReference>
<dbReference type="InterPro" id="IPR000748">
    <property type="entry name" value="PsdUridine_synth_RsuA/RluB/E/F"/>
</dbReference>
<dbReference type="SMART" id="SM00363">
    <property type="entry name" value="S4"/>
    <property type="match status" value="1"/>
</dbReference>
<dbReference type="CDD" id="cd00165">
    <property type="entry name" value="S4"/>
    <property type="match status" value="1"/>
</dbReference>
<evidence type="ECO:0000313" key="8">
    <source>
        <dbReference type="EMBL" id="BBH50222.1"/>
    </source>
</evidence>
<protein>
    <recommendedName>
        <fullName evidence="6">Pseudouridine synthase</fullName>
        <ecNumber evidence="6">5.4.99.-</ecNumber>
    </recommendedName>
</protein>
<dbReference type="AlphaFoldDB" id="A0A3G9K5Q8"/>
<dbReference type="SUPFAM" id="SSF55174">
    <property type="entry name" value="Alpha-L RNA-binding motif"/>
    <property type="match status" value="1"/>
</dbReference>
<keyword evidence="9" id="KW-1185">Reference proteome</keyword>
<gene>
    <name evidence="8" type="primary">rluB</name>
    <name evidence="8" type="ORF">Pcatena_08090</name>
</gene>
<evidence type="ECO:0000256" key="2">
    <source>
        <dbReference type="ARBA" id="ARBA00008348"/>
    </source>
</evidence>
<proteinExistence type="inferred from homology"/>
<organism evidence="8 9">
    <name type="scientific">Parolsenella catena</name>
    <dbReference type="NCBI Taxonomy" id="2003188"/>
    <lineage>
        <taxon>Bacteria</taxon>
        <taxon>Bacillati</taxon>
        <taxon>Actinomycetota</taxon>
        <taxon>Coriobacteriia</taxon>
        <taxon>Coriobacteriales</taxon>
        <taxon>Atopobiaceae</taxon>
        <taxon>Parolsenella</taxon>
    </lineage>
</organism>
<evidence type="ECO:0000259" key="7">
    <source>
        <dbReference type="SMART" id="SM00363"/>
    </source>
</evidence>
<dbReference type="PROSITE" id="PS50889">
    <property type="entry name" value="S4"/>
    <property type="match status" value="1"/>
</dbReference>
<dbReference type="InterPro" id="IPR050343">
    <property type="entry name" value="RsuA_PseudoU_synthase"/>
</dbReference>
<dbReference type="KEGG" id="pcat:Pcatena_08090"/>
<dbReference type="GeneID" id="88848936"/>
<keyword evidence="3 5" id="KW-0694">RNA-binding</keyword>
<dbReference type="Gene3D" id="3.10.290.10">
    <property type="entry name" value="RNA-binding S4 domain"/>
    <property type="match status" value="1"/>
</dbReference>
<dbReference type="InterPro" id="IPR036986">
    <property type="entry name" value="S4_RNA-bd_sf"/>
</dbReference>
<evidence type="ECO:0000256" key="4">
    <source>
        <dbReference type="ARBA" id="ARBA00023235"/>
    </source>
</evidence>
<evidence type="ECO:0000256" key="5">
    <source>
        <dbReference type="PROSITE-ProRule" id="PRU00182"/>
    </source>
</evidence>
<dbReference type="SUPFAM" id="SSF55120">
    <property type="entry name" value="Pseudouridine synthase"/>
    <property type="match status" value="1"/>
</dbReference>
<dbReference type="EC" id="5.4.99.-" evidence="6"/>
<dbReference type="InterPro" id="IPR006145">
    <property type="entry name" value="PsdUridine_synth_RsuA/RluA"/>
</dbReference>
<dbReference type="Pfam" id="PF00849">
    <property type="entry name" value="PseudoU_synth_2"/>
    <property type="match status" value="1"/>
</dbReference>
<dbReference type="RefSeq" id="WP_126421864.1">
    <property type="nucleotide sequence ID" value="NZ_AP019367.1"/>
</dbReference>
<keyword evidence="4 6" id="KW-0413">Isomerase</keyword>
<dbReference type="OrthoDB" id="9807213at2"/>
<dbReference type="PANTHER" id="PTHR47683:SF2">
    <property type="entry name" value="RNA-BINDING S4 DOMAIN-CONTAINING PROTEIN"/>
    <property type="match status" value="1"/>
</dbReference>
<dbReference type="GO" id="GO:0120159">
    <property type="term" value="F:rRNA pseudouridine synthase activity"/>
    <property type="evidence" value="ECO:0007669"/>
    <property type="project" value="UniProtKB-ARBA"/>
</dbReference>
<dbReference type="Proteomes" id="UP000273154">
    <property type="component" value="Chromosome"/>
</dbReference>
<reference evidence="9" key="1">
    <citation type="submission" date="2018-11" db="EMBL/GenBank/DDBJ databases">
        <title>Comparative genomics of Parolsenella catena and Libanicoccus massiliensis: Reclassification of Libanicoccus massiliensis as Parolsenella massiliensis comb. nov.</title>
        <authorList>
            <person name="Sakamoto M."/>
            <person name="Ikeyama N."/>
            <person name="Murakami T."/>
            <person name="Mori H."/>
            <person name="Yuki M."/>
            <person name="Ohkuma M."/>
        </authorList>
    </citation>
    <scope>NUCLEOTIDE SEQUENCE [LARGE SCALE GENOMIC DNA]</scope>
    <source>
        <strain evidence="9">JCM 31932</strain>
    </source>
</reference>
<dbReference type="NCBIfam" id="TIGR00093">
    <property type="entry name" value="pseudouridine synthase"/>
    <property type="match status" value="1"/>
</dbReference>
<dbReference type="GO" id="GO:0003723">
    <property type="term" value="F:RNA binding"/>
    <property type="evidence" value="ECO:0007669"/>
    <property type="project" value="UniProtKB-KW"/>
</dbReference>
<comment type="similarity">
    <text evidence="2 6">Belongs to the pseudouridine synthase RsuA family.</text>
</comment>
<dbReference type="PANTHER" id="PTHR47683">
    <property type="entry name" value="PSEUDOURIDINE SYNTHASE FAMILY PROTEIN-RELATED"/>
    <property type="match status" value="1"/>
</dbReference>
<name>A0A3G9K5Q8_9ACTN</name>
<dbReference type="Pfam" id="PF01479">
    <property type="entry name" value="S4"/>
    <property type="match status" value="1"/>
</dbReference>
<evidence type="ECO:0000256" key="1">
    <source>
        <dbReference type="ARBA" id="ARBA00000073"/>
    </source>
</evidence>
<evidence type="ECO:0000256" key="6">
    <source>
        <dbReference type="RuleBase" id="RU003887"/>
    </source>
</evidence>
<sequence length="266" mass="28849">MSSDQTGEERLVPMRVQKFLARAGVASRRGSENLMTAGRVRVNGQVVTELGSKVDPRVDTVTVDGREVRLADGSVYLMLNKPAGYVTTMRDPGGRPCVAELVPSDRYPGLFPVGRLDRDTTGLLLFTTDGEAAQRLLHPSYEKDKHYVALVEGVIGREERRALERGITLDDGPCAPAKVEFIERGDPRATTLAWTGGDGASLVGLTIHEGRKHQVKRMLSAVGHEVIALHRDTFGPLALSGVGPGQWRMLTDAEREALRGAARGES</sequence>
<comment type="catalytic activity">
    <reaction evidence="1">
        <text>a uridine in RNA = a pseudouridine in RNA</text>
        <dbReference type="Rhea" id="RHEA:48348"/>
        <dbReference type="Rhea" id="RHEA-COMP:12068"/>
        <dbReference type="Rhea" id="RHEA-COMP:12069"/>
        <dbReference type="ChEBI" id="CHEBI:65314"/>
        <dbReference type="ChEBI" id="CHEBI:65315"/>
    </reaction>
</comment>
<dbReference type="GO" id="GO:0000455">
    <property type="term" value="P:enzyme-directed rRNA pseudouridine synthesis"/>
    <property type="evidence" value="ECO:0007669"/>
    <property type="project" value="UniProtKB-ARBA"/>
</dbReference>
<dbReference type="GO" id="GO:0005829">
    <property type="term" value="C:cytosol"/>
    <property type="evidence" value="ECO:0007669"/>
    <property type="project" value="UniProtKB-ARBA"/>
</dbReference>
<evidence type="ECO:0000313" key="9">
    <source>
        <dbReference type="Proteomes" id="UP000273154"/>
    </source>
</evidence>
<dbReference type="EMBL" id="AP019367">
    <property type="protein sequence ID" value="BBH50222.1"/>
    <property type="molecule type" value="Genomic_DNA"/>
</dbReference>
<dbReference type="CDD" id="cd02870">
    <property type="entry name" value="PseudoU_synth_RsuA_like"/>
    <property type="match status" value="1"/>
</dbReference>
<dbReference type="FunFam" id="3.30.70.1560:FF:000001">
    <property type="entry name" value="Pseudouridine synthase"/>
    <property type="match status" value="1"/>
</dbReference>